<name>A0ABV9HCR9_9MICO</name>
<sequence length="180" mass="19252">MMAEFARAAAASGNAVWGGVGIAVLWAVAGLVVLAVAVLVTLVLVMRTKDPRALAVVRGFNRRFNNPRMLRTAGRPGSPLAVVRHVGRRSGTAYATPIGVFPMEDDFLAVLSYGPDTDWLRNIRAAGVADLELDGKTYRVAAPRVVGRAEALPYVPAGQLPFVRLFGVNDFLVLRRAQAA</sequence>
<evidence type="ECO:0000313" key="3">
    <source>
        <dbReference type="Proteomes" id="UP001596011"/>
    </source>
</evidence>
<dbReference type="NCBIfam" id="TIGR00026">
    <property type="entry name" value="hi_GC_TIGR00026"/>
    <property type="match status" value="1"/>
</dbReference>
<keyword evidence="1" id="KW-1133">Transmembrane helix</keyword>
<dbReference type="Gene3D" id="2.30.110.10">
    <property type="entry name" value="Electron Transport, Fmn-binding Protein, Chain A"/>
    <property type="match status" value="1"/>
</dbReference>
<reference evidence="3" key="1">
    <citation type="journal article" date="2019" name="Int. J. Syst. Evol. Microbiol.">
        <title>The Global Catalogue of Microorganisms (GCM) 10K type strain sequencing project: providing services to taxonomists for standard genome sequencing and annotation.</title>
        <authorList>
            <consortium name="The Broad Institute Genomics Platform"/>
            <consortium name="The Broad Institute Genome Sequencing Center for Infectious Disease"/>
            <person name="Wu L."/>
            <person name="Ma J."/>
        </authorList>
    </citation>
    <scope>NUCLEOTIDE SEQUENCE [LARGE SCALE GENOMIC DNA]</scope>
    <source>
        <strain evidence="3">CCUG 42722</strain>
    </source>
</reference>
<feature type="transmembrane region" description="Helical" evidence="1">
    <location>
        <begin position="20"/>
        <end position="45"/>
    </location>
</feature>
<dbReference type="EMBL" id="JBHSFI010000002">
    <property type="protein sequence ID" value="MFC4627582.1"/>
    <property type="molecule type" value="Genomic_DNA"/>
</dbReference>
<keyword evidence="1" id="KW-0812">Transmembrane</keyword>
<dbReference type="RefSeq" id="WP_377132862.1">
    <property type="nucleotide sequence ID" value="NZ_JBHSFI010000002.1"/>
</dbReference>
<dbReference type="Pfam" id="PF04075">
    <property type="entry name" value="F420H2_quin_red"/>
    <property type="match status" value="1"/>
</dbReference>
<gene>
    <name evidence="2" type="ORF">ACFO6V_05000</name>
</gene>
<organism evidence="2 3">
    <name type="scientific">Promicromonospora alba</name>
    <dbReference type="NCBI Taxonomy" id="1616110"/>
    <lineage>
        <taxon>Bacteria</taxon>
        <taxon>Bacillati</taxon>
        <taxon>Actinomycetota</taxon>
        <taxon>Actinomycetes</taxon>
        <taxon>Micrococcales</taxon>
        <taxon>Promicromonosporaceae</taxon>
        <taxon>Promicromonospora</taxon>
    </lineage>
</organism>
<evidence type="ECO:0000256" key="1">
    <source>
        <dbReference type="SAM" id="Phobius"/>
    </source>
</evidence>
<dbReference type="InterPro" id="IPR004378">
    <property type="entry name" value="F420H2_quin_Rdtase"/>
</dbReference>
<keyword evidence="3" id="KW-1185">Reference proteome</keyword>
<comment type="caution">
    <text evidence="2">The sequence shown here is derived from an EMBL/GenBank/DDBJ whole genome shotgun (WGS) entry which is preliminary data.</text>
</comment>
<keyword evidence="1" id="KW-0472">Membrane</keyword>
<protein>
    <submittedName>
        <fullName evidence="2">Nitroreductase family deazaflavin-dependent oxidoreductase</fullName>
    </submittedName>
</protein>
<proteinExistence type="predicted"/>
<dbReference type="InterPro" id="IPR012349">
    <property type="entry name" value="Split_barrel_FMN-bd"/>
</dbReference>
<accession>A0ABV9HCR9</accession>
<dbReference type="Proteomes" id="UP001596011">
    <property type="component" value="Unassembled WGS sequence"/>
</dbReference>
<evidence type="ECO:0000313" key="2">
    <source>
        <dbReference type="EMBL" id="MFC4627582.1"/>
    </source>
</evidence>